<dbReference type="GO" id="GO:0006355">
    <property type="term" value="P:regulation of DNA-templated transcription"/>
    <property type="evidence" value="ECO:0007669"/>
    <property type="project" value="UniProtKB-ARBA"/>
</dbReference>
<keyword evidence="10" id="KW-0732">Signal</keyword>
<dbReference type="PANTHER" id="PTHR24391:SF18">
    <property type="entry name" value="EG:115C2.6 PROTEIN"/>
    <property type="match status" value="1"/>
</dbReference>
<evidence type="ECO:0008006" key="13">
    <source>
        <dbReference type="Google" id="ProtNLM"/>
    </source>
</evidence>
<evidence type="ECO:0000313" key="11">
    <source>
        <dbReference type="EMBL" id="OAJ45239.1"/>
    </source>
</evidence>
<keyword evidence="4" id="KW-0863">Zinc-finger</keyword>
<dbReference type="AlphaFoldDB" id="A0A177WYP4"/>
<name>A0A177WYP4_BATDL</name>
<evidence type="ECO:0000256" key="8">
    <source>
        <dbReference type="SAM" id="Coils"/>
    </source>
</evidence>
<accession>A0A177WYP4</accession>
<keyword evidence="2" id="KW-0479">Metal-binding</keyword>
<feature type="signal peptide" evidence="10">
    <location>
        <begin position="1"/>
        <end position="18"/>
    </location>
</feature>
<keyword evidence="6" id="KW-0238">DNA-binding</keyword>
<evidence type="ECO:0000256" key="5">
    <source>
        <dbReference type="ARBA" id="ARBA00022833"/>
    </source>
</evidence>
<dbReference type="GO" id="GO:0005634">
    <property type="term" value="C:nucleus"/>
    <property type="evidence" value="ECO:0007669"/>
    <property type="project" value="UniProtKB-SubCell"/>
</dbReference>
<evidence type="ECO:0000256" key="2">
    <source>
        <dbReference type="ARBA" id="ARBA00022723"/>
    </source>
</evidence>
<dbReference type="EMBL" id="DS022315">
    <property type="protein sequence ID" value="OAJ45239.1"/>
    <property type="molecule type" value="Genomic_DNA"/>
</dbReference>
<feature type="compositionally biased region" description="Polar residues" evidence="9">
    <location>
        <begin position="110"/>
        <end position="120"/>
    </location>
</feature>
<sequence length="282" mass="31857">MKLVDTLLVLTAAATANAILIPSDNNGSPQASGTSSQVSGPTNKPDSDIFNKKWQEVMSELDLSISNQDQQQSIDESGAGISEEHWQDIVSIINPGISSQDQQHPIGESDPSTSGQTQESSTDKFDPEASEEYWQDIMDIIDSSTSGQDQHSMDQSSSSNTVSNQGIILDKMSIEILDEYKKEMIILEKAKKKAHQACLKYESLRLRQELMLAKGEEISESRHDPKVESQLKKEYNESKINIGYLKRKIKRFMSREERKQIKKQVQKQVRILKIRQELEKNE</sequence>
<dbReference type="GO" id="GO:0003677">
    <property type="term" value="F:DNA binding"/>
    <property type="evidence" value="ECO:0007669"/>
    <property type="project" value="UniProtKB-KW"/>
</dbReference>
<reference evidence="11 12" key="2">
    <citation type="submission" date="2016-05" db="EMBL/GenBank/DDBJ databases">
        <title>Lineage-specific infection strategies underlie the spectrum of fungal disease in amphibians.</title>
        <authorList>
            <person name="Cuomo C.A."/>
            <person name="Farrer R.A."/>
            <person name="James T."/>
            <person name="Longcore J."/>
            <person name="Birren B."/>
        </authorList>
    </citation>
    <scope>NUCLEOTIDE SEQUENCE [LARGE SCALE GENOMIC DNA]</scope>
    <source>
        <strain evidence="11 12">JEL423</strain>
    </source>
</reference>
<comment type="subcellular location">
    <subcellularLocation>
        <location evidence="1">Nucleus</location>
    </subcellularLocation>
</comment>
<protein>
    <recommendedName>
        <fullName evidence="13">Ribosomal RNA-processing protein 36</fullName>
    </recommendedName>
</protein>
<feature type="compositionally biased region" description="Low complexity" evidence="9">
    <location>
        <begin position="146"/>
        <end position="159"/>
    </location>
</feature>
<dbReference type="InterPro" id="IPR051574">
    <property type="entry name" value="ZnF_E-box_Homeobox"/>
</dbReference>
<evidence type="ECO:0000256" key="7">
    <source>
        <dbReference type="ARBA" id="ARBA00023242"/>
    </source>
</evidence>
<gene>
    <name evidence="11" type="ORF">BDEG_28392</name>
</gene>
<keyword evidence="5" id="KW-0862">Zinc</keyword>
<feature type="region of interest" description="Disordered" evidence="9">
    <location>
        <begin position="21"/>
        <end position="49"/>
    </location>
</feature>
<evidence type="ECO:0000256" key="3">
    <source>
        <dbReference type="ARBA" id="ARBA00022737"/>
    </source>
</evidence>
<keyword evidence="8" id="KW-0175">Coiled coil</keyword>
<dbReference type="PANTHER" id="PTHR24391">
    <property type="entry name" value="HISTONE H4 TRANSCRIPTION FACTOR-RELATED"/>
    <property type="match status" value="1"/>
</dbReference>
<reference evidence="11 12" key="1">
    <citation type="submission" date="2006-10" db="EMBL/GenBank/DDBJ databases">
        <title>The Genome Sequence of Batrachochytrium dendrobatidis JEL423.</title>
        <authorList>
            <consortium name="The Broad Institute Genome Sequencing Platform"/>
            <person name="Birren B."/>
            <person name="Lander E."/>
            <person name="Galagan J."/>
            <person name="Cuomo C."/>
            <person name="Devon K."/>
            <person name="Jaffe D."/>
            <person name="Butler J."/>
            <person name="Alvarez P."/>
            <person name="Gnerre S."/>
            <person name="Grabherr M."/>
            <person name="Kleber M."/>
            <person name="Mauceli E."/>
            <person name="Brockman W."/>
            <person name="Young S."/>
            <person name="LaButti K."/>
            <person name="Sykes S."/>
            <person name="DeCaprio D."/>
            <person name="Crawford M."/>
            <person name="Koehrsen M."/>
            <person name="Engels R."/>
            <person name="Montgomery P."/>
            <person name="Pearson M."/>
            <person name="Howarth C."/>
            <person name="Larson L."/>
            <person name="White J."/>
            <person name="O'Leary S."/>
            <person name="Kodira C."/>
            <person name="Zeng Q."/>
            <person name="Yandava C."/>
            <person name="Alvarado L."/>
            <person name="Longcore J."/>
            <person name="James T."/>
        </authorList>
    </citation>
    <scope>NUCLEOTIDE SEQUENCE [LARGE SCALE GENOMIC DNA]</scope>
    <source>
        <strain evidence="11 12">JEL423</strain>
    </source>
</reference>
<keyword evidence="3" id="KW-0677">Repeat</keyword>
<evidence type="ECO:0000256" key="10">
    <source>
        <dbReference type="SAM" id="SignalP"/>
    </source>
</evidence>
<evidence type="ECO:0000256" key="9">
    <source>
        <dbReference type="SAM" id="MobiDB-lite"/>
    </source>
</evidence>
<evidence type="ECO:0000256" key="6">
    <source>
        <dbReference type="ARBA" id="ARBA00023125"/>
    </source>
</evidence>
<feature type="coiled-coil region" evidence="8">
    <location>
        <begin position="177"/>
        <end position="207"/>
    </location>
</feature>
<organism evidence="11 12">
    <name type="scientific">Batrachochytrium dendrobatidis (strain JEL423)</name>
    <dbReference type="NCBI Taxonomy" id="403673"/>
    <lineage>
        <taxon>Eukaryota</taxon>
        <taxon>Fungi</taxon>
        <taxon>Fungi incertae sedis</taxon>
        <taxon>Chytridiomycota</taxon>
        <taxon>Chytridiomycota incertae sedis</taxon>
        <taxon>Chytridiomycetes</taxon>
        <taxon>Rhizophydiales</taxon>
        <taxon>Rhizophydiales incertae sedis</taxon>
        <taxon>Batrachochytrium</taxon>
    </lineage>
</organism>
<proteinExistence type="predicted"/>
<feature type="region of interest" description="Disordered" evidence="9">
    <location>
        <begin position="97"/>
        <end position="128"/>
    </location>
</feature>
<feature type="chain" id="PRO_5008078012" description="Ribosomal RNA-processing protein 36" evidence="10">
    <location>
        <begin position="19"/>
        <end position="282"/>
    </location>
</feature>
<dbReference type="VEuPathDB" id="FungiDB:BDEG_28392"/>
<feature type="compositionally biased region" description="Polar residues" evidence="9">
    <location>
        <begin position="23"/>
        <end position="44"/>
    </location>
</feature>
<evidence type="ECO:0000313" key="12">
    <source>
        <dbReference type="Proteomes" id="UP000077115"/>
    </source>
</evidence>
<feature type="region of interest" description="Disordered" evidence="9">
    <location>
        <begin position="144"/>
        <end position="164"/>
    </location>
</feature>
<dbReference type="Proteomes" id="UP000077115">
    <property type="component" value="Unassembled WGS sequence"/>
</dbReference>
<dbReference type="GO" id="GO:0008270">
    <property type="term" value="F:zinc ion binding"/>
    <property type="evidence" value="ECO:0007669"/>
    <property type="project" value="UniProtKB-KW"/>
</dbReference>
<evidence type="ECO:0000256" key="4">
    <source>
        <dbReference type="ARBA" id="ARBA00022771"/>
    </source>
</evidence>
<keyword evidence="7" id="KW-0539">Nucleus</keyword>
<evidence type="ECO:0000256" key="1">
    <source>
        <dbReference type="ARBA" id="ARBA00004123"/>
    </source>
</evidence>